<name>A0AAD3MCD5_LATJO</name>
<accession>A0AAD3MCD5</accession>
<dbReference type="EMBL" id="BRZM01000010">
    <property type="protein sequence ID" value="GLD50914.1"/>
    <property type="molecule type" value="Genomic_DNA"/>
</dbReference>
<proteinExistence type="predicted"/>
<reference evidence="2" key="1">
    <citation type="submission" date="2022-08" db="EMBL/GenBank/DDBJ databases">
        <title>Genome sequencing of akame (Lates japonicus).</title>
        <authorList>
            <person name="Hashiguchi Y."/>
            <person name="Takahashi H."/>
        </authorList>
    </citation>
    <scope>NUCLEOTIDE SEQUENCE</scope>
    <source>
        <strain evidence="2">Kochi</strain>
    </source>
</reference>
<feature type="non-terminal residue" evidence="2">
    <location>
        <position position="199"/>
    </location>
</feature>
<sequence>MLTSEAQVMSVPSGGSGKWPTGFRSDGSCCLKLTPTACFVFMSGMTLRPERPASSPDTTQTRPRIKQIHIPLIIPPPPSSPRQPYIPSQPVQPNTHTIKISPPSQPSAPQQPGQPTLPLVPVRPVVETGEAGPPGYIRRVTVRRGSEHSPSSPVKGFAGAPGYPPLQPVSFMPQSTGRQVPIAAKVPWNPTYQAPVESP</sequence>
<feature type="region of interest" description="Disordered" evidence="1">
    <location>
        <begin position="47"/>
        <end position="120"/>
    </location>
</feature>
<evidence type="ECO:0000256" key="1">
    <source>
        <dbReference type="SAM" id="MobiDB-lite"/>
    </source>
</evidence>
<protein>
    <submittedName>
        <fullName evidence="2">EMILIN-2-like protein</fullName>
    </submittedName>
</protein>
<gene>
    <name evidence="2" type="ORF">AKAME5_000404500</name>
</gene>
<keyword evidence="3" id="KW-1185">Reference proteome</keyword>
<comment type="caution">
    <text evidence="2">The sequence shown here is derived from an EMBL/GenBank/DDBJ whole genome shotgun (WGS) entry which is preliminary data.</text>
</comment>
<evidence type="ECO:0000313" key="3">
    <source>
        <dbReference type="Proteomes" id="UP001279410"/>
    </source>
</evidence>
<dbReference type="Proteomes" id="UP001279410">
    <property type="component" value="Unassembled WGS sequence"/>
</dbReference>
<feature type="compositionally biased region" description="Low complexity" evidence="1">
    <location>
        <begin position="107"/>
        <end position="120"/>
    </location>
</feature>
<evidence type="ECO:0000313" key="2">
    <source>
        <dbReference type="EMBL" id="GLD50914.1"/>
    </source>
</evidence>
<dbReference type="AlphaFoldDB" id="A0AAD3MCD5"/>
<organism evidence="2 3">
    <name type="scientific">Lates japonicus</name>
    <name type="common">Japanese lates</name>
    <dbReference type="NCBI Taxonomy" id="270547"/>
    <lineage>
        <taxon>Eukaryota</taxon>
        <taxon>Metazoa</taxon>
        <taxon>Chordata</taxon>
        <taxon>Craniata</taxon>
        <taxon>Vertebrata</taxon>
        <taxon>Euteleostomi</taxon>
        <taxon>Actinopterygii</taxon>
        <taxon>Neopterygii</taxon>
        <taxon>Teleostei</taxon>
        <taxon>Neoteleostei</taxon>
        <taxon>Acanthomorphata</taxon>
        <taxon>Carangaria</taxon>
        <taxon>Carangaria incertae sedis</taxon>
        <taxon>Centropomidae</taxon>
        <taxon>Lates</taxon>
    </lineage>
</organism>